<dbReference type="Gene3D" id="3.40.50.300">
    <property type="entry name" value="P-loop containing nucleotide triphosphate hydrolases"/>
    <property type="match status" value="1"/>
</dbReference>
<gene>
    <name evidence="2" type="ORF">SAMN05216259_105436</name>
</gene>
<evidence type="ECO:0000313" key="3">
    <source>
        <dbReference type="Proteomes" id="UP000199341"/>
    </source>
</evidence>
<dbReference type="Pfam" id="PF07728">
    <property type="entry name" value="AAA_5"/>
    <property type="match status" value="1"/>
</dbReference>
<evidence type="ECO:0000259" key="1">
    <source>
        <dbReference type="SMART" id="SM00382"/>
    </source>
</evidence>
<protein>
    <submittedName>
        <fullName evidence="2">AAA domain (Dynein-related subfamily)</fullName>
    </submittedName>
</protein>
<dbReference type="PANTHER" id="PTHR42759">
    <property type="entry name" value="MOXR FAMILY PROTEIN"/>
    <property type="match status" value="1"/>
</dbReference>
<dbReference type="GO" id="GO:0005524">
    <property type="term" value="F:ATP binding"/>
    <property type="evidence" value="ECO:0007669"/>
    <property type="project" value="InterPro"/>
</dbReference>
<feature type="domain" description="AAA+ ATPase" evidence="1">
    <location>
        <begin position="48"/>
        <end position="214"/>
    </location>
</feature>
<dbReference type="OrthoDB" id="9783370at2"/>
<dbReference type="InterPro" id="IPR050764">
    <property type="entry name" value="CbbQ/NirQ/NorQ/GpvN"/>
</dbReference>
<dbReference type="STRING" id="310781.SAMN05216259_105436"/>
<accession>A0A1H0E1E8</accession>
<dbReference type="InterPro" id="IPR003593">
    <property type="entry name" value="AAA+_ATPase"/>
</dbReference>
<sequence length="301" mass="33570">MRYSKVFDPEALGAAAGPETGRVAGRRDDQVYLFDEDTVLAVNIALVTRRPLLVLGPPGSGKSTLAPNVARLMRHRYYAEIVTARTEASDLLWREEAFRQLNDAHRGELGPPGHELYHRPGPLWKALDPAKDDTVGQELRDRPAVVLIDEIDKADPDLPNALLDPLDNLRFEGPDRTPVTVRPEIGPPLVVVTSNEERELSAAFRRRCIPLRLRVPRREHLLEVARLHLGPDFDPELSRQAADLFLAQVPAQGRPAGASTAEYLDTLRACREMELTADSEVWREVARFAMVKDTAEPTAYA</sequence>
<dbReference type="RefSeq" id="WP_093784685.1">
    <property type="nucleotide sequence ID" value="NZ_FNIE01000005.1"/>
</dbReference>
<reference evidence="2 3" key="1">
    <citation type="submission" date="2016-10" db="EMBL/GenBank/DDBJ databases">
        <authorList>
            <person name="de Groot N.N."/>
        </authorList>
    </citation>
    <scope>NUCLEOTIDE SEQUENCE [LARGE SCALE GENOMIC DNA]</scope>
    <source>
        <strain evidence="2 3">CGMCC 4.2022</strain>
    </source>
</reference>
<evidence type="ECO:0000313" key="2">
    <source>
        <dbReference type="EMBL" id="SDN76195.1"/>
    </source>
</evidence>
<dbReference type="GO" id="GO:0016887">
    <property type="term" value="F:ATP hydrolysis activity"/>
    <property type="evidence" value="ECO:0007669"/>
    <property type="project" value="InterPro"/>
</dbReference>
<dbReference type="InterPro" id="IPR027417">
    <property type="entry name" value="P-loop_NTPase"/>
</dbReference>
<dbReference type="PANTHER" id="PTHR42759:SF1">
    <property type="entry name" value="MAGNESIUM-CHELATASE SUBUNIT CHLD"/>
    <property type="match status" value="1"/>
</dbReference>
<dbReference type="CDD" id="cd00009">
    <property type="entry name" value="AAA"/>
    <property type="match status" value="1"/>
</dbReference>
<dbReference type="SMART" id="SM00382">
    <property type="entry name" value="AAA"/>
    <property type="match status" value="1"/>
</dbReference>
<dbReference type="EMBL" id="FNIE01000005">
    <property type="protein sequence ID" value="SDN76195.1"/>
    <property type="molecule type" value="Genomic_DNA"/>
</dbReference>
<dbReference type="SUPFAM" id="SSF52540">
    <property type="entry name" value="P-loop containing nucleoside triphosphate hydrolases"/>
    <property type="match status" value="1"/>
</dbReference>
<keyword evidence="3" id="KW-1185">Reference proteome</keyword>
<proteinExistence type="predicted"/>
<dbReference type="AlphaFoldDB" id="A0A1H0E1E8"/>
<name>A0A1H0E1E8_9ACTN</name>
<dbReference type="Proteomes" id="UP000199341">
    <property type="component" value="Unassembled WGS sequence"/>
</dbReference>
<organism evidence="2 3">
    <name type="scientific">Actinacidiphila guanduensis</name>
    <dbReference type="NCBI Taxonomy" id="310781"/>
    <lineage>
        <taxon>Bacteria</taxon>
        <taxon>Bacillati</taxon>
        <taxon>Actinomycetota</taxon>
        <taxon>Actinomycetes</taxon>
        <taxon>Kitasatosporales</taxon>
        <taxon>Streptomycetaceae</taxon>
        <taxon>Actinacidiphila</taxon>
    </lineage>
</organism>
<dbReference type="InterPro" id="IPR011704">
    <property type="entry name" value="ATPase_dyneun-rel_AAA"/>
</dbReference>